<proteinExistence type="predicted"/>
<dbReference type="CDD" id="cd00090">
    <property type="entry name" value="HTH_ARSR"/>
    <property type="match status" value="1"/>
</dbReference>
<dbReference type="RefSeq" id="WP_340328826.1">
    <property type="nucleotide sequence ID" value="NZ_JAZHOF010000002.1"/>
</dbReference>
<evidence type="ECO:0000256" key="3">
    <source>
        <dbReference type="ARBA" id="ARBA00023163"/>
    </source>
</evidence>
<protein>
    <submittedName>
        <fullName evidence="5">Lrp/AsnC family transcriptional regulator</fullName>
    </submittedName>
</protein>
<dbReference type="InterPro" id="IPR019888">
    <property type="entry name" value="Tscrpt_reg_AsnC-like"/>
</dbReference>
<dbReference type="SUPFAM" id="SSF46785">
    <property type="entry name" value="Winged helix' DNA-binding domain"/>
    <property type="match status" value="1"/>
</dbReference>
<evidence type="ECO:0000256" key="1">
    <source>
        <dbReference type="ARBA" id="ARBA00023015"/>
    </source>
</evidence>
<dbReference type="InterPro" id="IPR011991">
    <property type="entry name" value="ArsR-like_HTH"/>
</dbReference>
<dbReference type="Gene3D" id="1.10.10.10">
    <property type="entry name" value="Winged helix-like DNA-binding domain superfamily/Winged helix DNA-binding domain"/>
    <property type="match status" value="1"/>
</dbReference>
<dbReference type="InterPro" id="IPR011008">
    <property type="entry name" value="Dimeric_a/b-barrel"/>
</dbReference>
<dbReference type="InterPro" id="IPR036388">
    <property type="entry name" value="WH-like_DNA-bd_sf"/>
</dbReference>
<gene>
    <name evidence="5" type="ORF">V3328_06645</name>
</gene>
<keyword evidence="6" id="KW-1185">Reference proteome</keyword>
<feature type="domain" description="HTH asnC-type" evidence="4">
    <location>
        <begin position="4"/>
        <end position="65"/>
    </location>
</feature>
<evidence type="ECO:0000259" key="4">
    <source>
        <dbReference type="PROSITE" id="PS50956"/>
    </source>
</evidence>
<reference evidence="5 6" key="1">
    <citation type="submission" date="2024-02" db="EMBL/GenBank/DDBJ databases">
        <title>Genome analysis and characterization of Microbaculum marinisediminis sp. nov., isolated from marine sediment.</title>
        <authorList>
            <person name="Du Z.-J."/>
            <person name="Ye Y.-Q."/>
            <person name="Zhang Z.-R."/>
            <person name="Yuan S.-M."/>
            <person name="Zhang X.-Y."/>
        </authorList>
    </citation>
    <scope>NUCLEOTIDE SEQUENCE [LARGE SCALE GENOMIC DNA]</scope>
    <source>
        <strain evidence="5 6">SDUM1044001</strain>
    </source>
</reference>
<dbReference type="PANTHER" id="PTHR30154">
    <property type="entry name" value="LEUCINE-RESPONSIVE REGULATORY PROTEIN"/>
    <property type="match status" value="1"/>
</dbReference>
<keyword evidence="2" id="KW-0238">DNA-binding</keyword>
<dbReference type="EMBL" id="JAZHOF010000002">
    <property type="protein sequence ID" value="MEJ8571143.1"/>
    <property type="molecule type" value="Genomic_DNA"/>
</dbReference>
<name>A0AAW9RST7_9HYPH</name>
<evidence type="ECO:0000313" key="5">
    <source>
        <dbReference type="EMBL" id="MEJ8571143.1"/>
    </source>
</evidence>
<evidence type="ECO:0000313" key="6">
    <source>
        <dbReference type="Proteomes" id="UP001378188"/>
    </source>
</evidence>
<dbReference type="PANTHER" id="PTHR30154:SF46">
    <property type="entry name" value="TRANSCRIPTIONAL REGULATORY PROTEIN"/>
    <property type="match status" value="1"/>
</dbReference>
<dbReference type="GO" id="GO:0006355">
    <property type="term" value="P:regulation of DNA-templated transcription"/>
    <property type="evidence" value="ECO:0007669"/>
    <property type="project" value="UniProtKB-ARBA"/>
</dbReference>
<dbReference type="GO" id="GO:0043565">
    <property type="term" value="F:sequence-specific DNA binding"/>
    <property type="evidence" value="ECO:0007669"/>
    <property type="project" value="InterPro"/>
</dbReference>
<dbReference type="GO" id="GO:0043200">
    <property type="term" value="P:response to amino acid"/>
    <property type="evidence" value="ECO:0007669"/>
    <property type="project" value="TreeGrafter"/>
</dbReference>
<organism evidence="5 6">
    <name type="scientific">Microbaculum marinum</name>
    <dbReference type="NCBI Taxonomy" id="1764581"/>
    <lineage>
        <taxon>Bacteria</taxon>
        <taxon>Pseudomonadati</taxon>
        <taxon>Pseudomonadota</taxon>
        <taxon>Alphaproteobacteria</taxon>
        <taxon>Hyphomicrobiales</taxon>
        <taxon>Tepidamorphaceae</taxon>
        <taxon>Microbaculum</taxon>
    </lineage>
</organism>
<dbReference type="Proteomes" id="UP001378188">
    <property type="component" value="Unassembled WGS sequence"/>
</dbReference>
<keyword evidence="1" id="KW-0805">Transcription regulation</keyword>
<dbReference type="GO" id="GO:0005829">
    <property type="term" value="C:cytosol"/>
    <property type="evidence" value="ECO:0007669"/>
    <property type="project" value="TreeGrafter"/>
</dbReference>
<dbReference type="SMART" id="SM00344">
    <property type="entry name" value="HTH_ASNC"/>
    <property type="match status" value="1"/>
</dbReference>
<sequence length="155" mass="17161">MTALDAVDLRILDALQEAGDLTNQQLADRVHLSASQVSRRRARLEADGIIRRYRAELDAGRLGLATIVFIHVTLARHNAANARRFRDLARRLPEIQEAYALTGEADYLLKVVVGSLPDLSAFVNDVLLPHESISQVRSEVVLETLSERRSLPIGG</sequence>
<comment type="caution">
    <text evidence="5">The sequence shown here is derived from an EMBL/GenBank/DDBJ whole genome shotgun (WGS) entry which is preliminary data.</text>
</comment>
<dbReference type="Pfam" id="PF13412">
    <property type="entry name" value="HTH_24"/>
    <property type="match status" value="1"/>
</dbReference>
<evidence type="ECO:0000256" key="2">
    <source>
        <dbReference type="ARBA" id="ARBA00023125"/>
    </source>
</evidence>
<dbReference type="InterPro" id="IPR036390">
    <property type="entry name" value="WH_DNA-bd_sf"/>
</dbReference>
<dbReference type="SUPFAM" id="SSF54909">
    <property type="entry name" value="Dimeric alpha+beta barrel"/>
    <property type="match status" value="1"/>
</dbReference>
<dbReference type="PROSITE" id="PS50956">
    <property type="entry name" value="HTH_ASNC_2"/>
    <property type="match status" value="1"/>
</dbReference>
<accession>A0AAW9RST7</accession>
<dbReference type="InterPro" id="IPR000485">
    <property type="entry name" value="AsnC-type_HTH_dom"/>
</dbReference>
<keyword evidence="3" id="KW-0804">Transcription</keyword>
<dbReference type="Gene3D" id="3.30.70.920">
    <property type="match status" value="1"/>
</dbReference>
<dbReference type="PRINTS" id="PR00033">
    <property type="entry name" value="HTHASNC"/>
</dbReference>
<dbReference type="AlphaFoldDB" id="A0AAW9RST7"/>
<dbReference type="InterPro" id="IPR019887">
    <property type="entry name" value="Tscrpt_reg_AsnC/Lrp_C"/>
</dbReference>
<dbReference type="Pfam" id="PF01037">
    <property type="entry name" value="AsnC_trans_reg"/>
    <property type="match status" value="1"/>
</dbReference>